<dbReference type="STRING" id="75913.A0A0K0F047"/>
<accession>A0A0K0F047</accession>
<dbReference type="InterPro" id="IPR017850">
    <property type="entry name" value="Alkaline_phosphatase_core_sf"/>
</dbReference>
<evidence type="ECO:0000313" key="1">
    <source>
        <dbReference type="Proteomes" id="UP000035680"/>
    </source>
</evidence>
<dbReference type="GO" id="GO:0005615">
    <property type="term" value="C:extracellular space"/>
    <property type="evidence" value="ECO:0007669"/>
    <property type="project" value="TreeGrafter"/>
</dbReference>
<reference evidence="1" key="1">
    <citation type="submission" date="2014-07" db="EMBL/GenBank/DDBJ databases">
        <authorList>
            <person name="Martin A.A"/>
            <person name="De Silva N."/>
        </authorList>
    </citation>
    <scope>NUCLEOTIDE SEQUENCE</scope>
</reference>
<sequence>MKDDSHCFCSCMYTKNEFSLNATQYVYIKGSFKLNCDIFHLRCYNLLGNIIYEDVHFHINKLDKIPKESTPFLKENFSIPKNNKRYDVHIYVIDSLSYYHALRALPKTRKFLKEKLNGVEMEYLNVIGADSRLNAYGFLLNKQNMNVDDFFSLSKTKKSDLGDLDLCKLYLDNKTHIQEYYRRMGYVTLGAEDYENGGIFVYPECFGFKKEPAHHTLKPLQVLSIHPIMSKLVKDKFEEKCYHHGFHMMDYMSDFLKKYENRIKMTIIWQTNIIYGNLNSIFAADEIYYKFFKKNIKYYNNSFSILMGDHGDKMDFFSLTDIGRYERKNPYFIITIPEDLRSNDQLINNLRENSKKHISHFDIYATLLDILTNAHKDGFKMLEKQKQFPIKNDEIKGLSLLRPLPNYNRTCYDMSIPRQYCLCKPTFELLPSSMTEERNKIEKSFIKALNNKLVEGNLTEKCTEMKLDTSEKFVIKFARVENLKIVYKMYAVTFPGKAKFYAKMDNNFKILNNEIIRLDVYKKQAEPCVKYSNYIQYCYCKSLLL</sequence>
<evidence type="ECO:0000313" key="2">
    <source>
        <dbReference type="WBParaSite" id="SVE_0215900.1"/>
    </source>
</evidence>
<organism evidence="1 2">
    <name type="scientific">Strongyloides venezuelensis</name>
    <name type="common">Threadworm</name>
    <dbReference type="NCBI Taxonomy" id="75913"/>
    <lineage>
        <taxon>Eukaryota</taxon>
        <taxon>Metazoa</taxon>
        <taxon>Ecdysozoa</taxon>
        <taxon>Nematoda</taxon>
        <taxon>Chromadorea</taxon>
        <taxon>Rhabditida</taxon>
        <taxon>Tylenchina</taxon>
        <taxon>Panagrolaimomorpha</taxon>
        <taxon>Strongyloidoidea</taxon>
        <taxon>Strongyloididae</taxon>
        <taxon>Strongyloides</taxon>
    </lineage>
</organism>
<dbReference type="AlphaFoldDB" id="A0A0K0F047"/>
<proteinExistence type="predicted"/>
<keyword evidence="1" id="KW-1185">Reference proteome</keyword>
<dbReference type="PANTHER" id="PTHR10974">
    <property type="entry name" value="FI08016P-RELATED"/>
    <property type="match status" value="1"/>
</dbReference>
<dbReference type="WBParaSite" id="SVE_0215900.1">
    <property type="protein sequence ID" value="SVE_0215900.1"/>
    <property type="gene ID" value="SVE_0215900"/>
</dbReference>
<dbReference type="Pfam" id="PF02995">
    <property type="entry name" value="DUF229"/>
    <property type="match status" value="1"/>
</dbReference>
<dbReference type="Gene3D" id="3.40.720.10">
    <property type="entry name" value="Alkaline Phosphatase, subunit A"/>
    <property type="match status" value="1"/>
</dbReference>
<protein>
    <submittedName>
        <fullName evidence="2">Sulfatase domain-containing protein</fullName>
    </submittedName>
</protein>
<dbReference type="PANTHER" id="PTHR10974:SF75">
    <property type="entry name" value="SULFATASE DOMAIN-CONTAINING PROTEIN"/>
    <property type="match status" value="1"/>
</dbReference>
<reference evidence="2" key="2">
    <citation type="submission" date="2015-08" db="UniProtKB">
        <authorList>
            <consortium name="WormBaseParasite"/>
        </authorList>
    </citation>
    <scope>IDENTIFICATION</scope>
</reference>
<name>A0A0K0F047_STRVS</name>
<dbReference type="CDD" id="cd16021">
    <property type="entry name" value="ALP_like"/>
    <property type="match status" value="1"/>
</dbReference>
<dbReference type="InterPro" id="IPR004245">
    <property type="entry name" value="DUF229"/>
</dbReference>
<dbReference type="Proteomes" id="UP000035680">
    <property type="component" value="Unassembled WGS sequence"/>
</dbReference>